<evidence type="ECO:0000256" key="2">
    <source>
        <dbReference type="SAM" id="MobiDB-lite"/>
    </source>
</evidence>
<reference evidence="4" key="1">
    <citation type="submission" date="2022-07" db="EMBL/GenBank/DDBJ databases">
        <title>Phylogenomic reconstructions and comparative analyses of Kickxellomycotina fungi.</title>
        <authorList>
            <person name="Reynolds N.K."/>
            <person name="Stajich J.E."/>
            <person name="Barry K."/>
            <person name="Grigoriev I.V."/>
            <person name="Crous P."/>
            <person name="Smith M.E."/>
        </authorList>
    </citation>
    <scope>NUCLEOTIDE SEQUENCE</scope>
    <source>
        <strain evidence="4">RSA 861</strain>
    </source>
</reference>
<organism evidence="4 5">
    <name type="scientific">Tieghemiomyces parasiticus</name>
    <dbReference type="NCBI Taxonomy" id="78921"/>
    <lineage>
        <taxon>Eukaryota</taxon>
        <taxon>Fungi</taxon>
        <taxon>Fungi incertae sedis</taxon>
        <taxon>Zoopagomycota</taxon>
        <taxon>Kickxellomycotina</taxon>
        <taxon>Dimargaritomycetes</taxon>
        <taxon>Dimargaritales</taxon>
        <taxon>Dimargaritaceae</taxon>
        <taxon>Tieghemiomyces</taxon>
    </lineage>
</organism>
<sequence length="873" mass="95711">MSVVPLPVATTLPVPLPTSNFPSFADFPDHSSSAFRPTLPLLSLFRRKSLLAGRVATITPIAASSLPRASTQGVEATRPAVALPDASIIRPITHQPTVGVYPTAPPQCGAATFDQFWPKVKRGRELRLDFTTQLLCKRRRGEWVGVLPFEDILGVRVGDEVDWVISKKAYAPPALPPGVFVPPSSTDPRICILHLDRGKPANFCYNVSNPGDFVQWYMALRFIVTHQQPLTTATIQRTYAQVLAARVWMNQSAYTLTKTQALAGLKIWGATPNADHTAAQLTQEATAQLVESSFCPEALRHLFRIYARTHPNRMTANEFNHFLMTEQDPELTAADRRVLFQTHSTDHRFLTPTQFAGYVAAVASAAPNPLAPALDQPMQRYYAMTSHNTYLVGRQVAGESSVDMYIFAILAGYRSVEIDVWDGEGRGSEPRVSHGFTFTSSVPFRLVLRAIRRYAFVASTYPVTLSLETRCGSESQAQMATILVEELGDDLVTAPLADEETQLPSPEALRGRFLVKNRYRAPDADDTESPPSSPVSTASSVASTSSMRVLTGGLPIKRPGGSSITSSHSIISTLNELTIYMQGSRLATVLEPAKSSSRPPSPSEPVAAPDKSPAFTRIFSLPEYKFPRKPAKLHMLAATATTNLIRSFPRPTRFLSSNYDPLPFWVVGCQMVALNFQSADLATQLNRAMFSASGGAGYIPKPALLLAGGGDLPRRTAFTVQVLDASQFRRLRKPFSLRKTQVYIEGVEPNWELIHRRILARPSHPSPTSSATASPDEDVTPIDDEDLVTTTTVGPLGLTCPQDSAARLHMAVGPHLPTFVRFKAIKGGQVIAAATLRTDTLSRGYRFVTLEHFNEDKYRKHPALLIKVDFAAR</sequence>
<dbReference type="GO" id="GO:0048015">
    <property type="term" value="P:phosphatidylinositol-mediated signaling"/>
    <property type="evidence" value="ECO:0007669"/>
    <property type="project" value="TreeGrafter"/>
</dbReference>
<dbReference type="InterPro" id="IPR000909">
    <property type="entry name" value="PLipase_C_PInositol-sp_X_dom"/>
</dbReference>
<feature type="compositionally biased region" description="Low complexity" evidence="2">
    <location>
        <begin position="534"/>
        <end position="546"/>
    </location>
</feature>
<dbReference type="Proteomes" id="UP001150569">
    <property type="component" value="Unassembled WGS sequence"/>
</dbReference>
<dbReference type="SMART" id="SM00148">
    <property type="entry name" value="PLCXc"/>
    <property type="match status" value="1"/>
</dbReference>
<proteinExistence type="predicted"/>
<dbReference type="GO" id="GO:0016042">
    <property type="term" value="P:lipid catabolic process"/>
    <property type="evidence" value="ECO:0007669"/>
    <property type="project" value="UniProtKB-KW"/>
</dbReference>
<feature type="region of interest" description="Disordered" evidence="2">
    <location>
        <begin position="762"/>
        <end position="782"/>
    </location>
</feature>
<keyword evidence="1 4" id="KW-0378">Hydrolase</keyword>
<comment type="caution">
    <text evidence="4">The sequence shown here is derived from an EMBL/GenBank/DDBJ whole genome shotgun (WGS) entry which is preliminary data.</text>
</comment>
<dbReference type="GO" id="GO:0051209">
    <property type="term" value="P:release of sequestered calcium ion into cytosol"/>
    <property type="evidence" value="ECO:0007669"/>
    <property type="project" value="TreeGrafter"/>
</dbReference>
<dbReference type="Pfam" id="PF00388">
    <property type="entry name" value="PI-PLC-X"/>
    <property type="match status" value="1"/>
</dbReference>
<dbReference type="PRINTS" id="PR00390">
    <property type="entry name" value="PHPHLIPASEC"/>
</dbReference>
<dbReference type="InterPro" id="IPR017946">
    <property type="entry name" value="PLC-like_Pdiesterase_TIM-brl"/>
</dbReference>
<accession>A0A9W7ZHS8</accession>
<name>A0A9W7ZHS8_9FUNG</name>
<dbReference type="SMART" id="SM00149">
    <property type="entry name" value="PLCYc"/>
    <property type="match status" value="1"/>
</dbReference>
<evidence type="ECO:0000256" key="1">
    <source>
        <dbReference type="RuleBase" id="RU361133"/>
    </source>
</evidence>
<evidence type="ECO:0000259" key="3">
    <source>
        <dbReference type="PROSITE" id="PS50008"/>
    </source>
</evidence>
<dbReference type="PANTHER" id="PTHR10336:SF169">
    <property type="entry name" value="PHOSPHOINOSITIDE PHOSPHOLIPASE C"/>
    <property type="match status" value="1"/>
</dbReference>
<dbReference type="GO" id="GO:0004435">
    <property type="term" value="F:phosphatidylinositol-4,5-bisphosphate phospholipase C activity"/>
    <property type="evidence" value="ECO:0007669"/>
    <property type="project" value="UniProtKB-EC"/>
</dbReference>
<dbReference type="InterPro" id="IPR001192">
    <property type="entry name" value="PI-PLC_fam"/>
</dbReference>
<dbReference type="Gene3D" id="3.20.20.190">
    <property type="entry name" value="Phosphatidylinositol (PI) phosphodiesterase"/>
    <property type="match status" value="1"/>
</dbReference>
<dbReference type="PROSITE" id="PS50007">
    <property type="entry name" value="PIPLC_X_DOMAIN"/>
    <property type="match status" value="1"/>
</dbReference>
<keyword evidence="1" id="KW-0442">Lipid degradation</keyword>
<dbReference type="AlphaFoldDB" id="A0A9W7ZHS8"/>
<protein>
    <recommendedName>
        <fullName evidence="1">Phosphoinositide phospholipase C</fullName>
        <ecNumber evidence="1">3.1.4.11</ecNumber>
    </recommendedName>
</protein>
<keyword evidence="5" id="KW-1185">Reference proteome</keyword>
<feature type="compositionally biased region" description="Low complexity" evidence="2">
    <location>
        <begin position="762"/>
        <end position="774"/>
    </location>
</feature>
<feature type="region of interest" description="Disordered" evidence="2">
    <location>
        <begin position="522"/>
        <end position="546"/>
    </location>
</feature>
<dbReference type="EC" id="3.1.4.11" evidence="1"/>
<comment type="catalytic activity">
    <reaction evidence="1">
        <text>a 1,2-diacyl-sn-glycero-3-phospho-(1D-myo-inositol-4,5-bisphosphate) + H2O = 1D-myo-inositol 1,4,5-trisphosphate + a 1,2-diacyl-sn-glycerol + H(+)</text>
        <dbReference type="Rhea" id="RHEA:33179"/>
        <dbReference type="ChEBI" id="CHEBI:15377"/>
        <dbReference type="ChEBI" id="CHEBI:15378"/>
        <dbReference type="ChEBI" id="CHEBI:17815"/>
        <dbReference type="ChEBI" id="CHEBI:58456"/>
        <dbReference type="ChEBI" id="CHEBI:203600"/>
        <dbReference type="EC" id="3.1.4.11"/>
    </reaction>
</comment>
<dbReference type="PANTHER" id="PTHR10336">
    <property type="entry name" value="PHOSPHOINOSITIDE-SPECIFIC PHOSPHOLIPASE C FAMILY PROTEIN"/>
    <property type="match status" value="1"/>
</dbReference>
<evidence type="ECO:0000313" key="4">
    <source>
        <dbReference type="EMBL" id="KAJ1909448.1"/>
    </source>
</evidence>
<dbReference type="CDD" id="cd08558">
    <property type="entry name" value="PI-PLCc_eukaryota"/>
    <property type="match status" value="1"/>
</dbReference>
<dbReference type="OrthoDB" id="269822at2759"/>
<dbReference type="Pfam" id="PF00387">
    <property type="entry name" value="PI-PLC-Y"/>
    <property type="match status" value="1"/>
</dbReference>
<feature type="compositionally biased region" description="Low complexity" evidence="2">
    <location>
        <begin position="592"/>
        <end position="609"/>
    </location>
</feature>
<dbReference type="EMBL" id="JANBPT010001200">
    <property type="protein sequence ID" value="KAJ1909448.1"/>
    <property type="molecule type" value="Genomic_DNA"/>
</dbReference>
<feature type="region of interest" description="Disordered" evidence="2">
    <location>
        <begin position="590"/>
        <end position="611"/>
    </location>
</feature>
<keyword evidence="1" id="KW-0443">Lipid metabolism</keyword>
<feature type="domain" description="PI-PLC Y-box" evidence="3">
    <location>
        <begin position="574"/>
        <end position="705"/>
    </location>
</feature>
<dbReference type="SUPFAM" id="SSF51695">
    <property type="entry name" value="PLC-like phosphodiesterases"/>
    <property type="match status" value="1"/>
</dbReference>
<evidence type="ECO:0000313" key="5">
    <source>
        <dbReference type="Proteomes" id="UP001150569"/>
    </source>
</evidence>
<dbReference type="InterPro" id="IPR001711">
    <property type="entry name" value="PLipase_C_Pinositol-sp_Y"/>
</dbReference>
<gene>
    <name evidence="4" type="primary">PLC1</name>
    <name evidence="4" type="ORF">IWQ60_011165</name>
</gene>
<dbReference type="PROSITE" id="PS50008">
    <property type="entry name" value="PIPLC_Y_DOMAIN"/>
    <property type="match status" value="1"/>
</dbReference>